<feature type="compositionally biased region" description="Low complexity" evidence="1">
    <location>
        <begin position="253"/>
        <end position="265"/>
    </location>
</feature>
<keyword evidence="3" id="KW-1185">Reference proteome</keyword>
<evidence type="ECO:0000256" key="1">
    <source>
        <dbReference type="SAM" id="MobiDB-lite"/>
    </source>
</evidence>
<protein>
    <submittedName>
        <fullName evidence="2">Uncharacterized protein</fullName>
    </submittedName>
</protein>
<feature type="region of interest" description="Disordered" evidence="1">
    <location>
        <begin position="248"/>
        <end position="275"/>
    </location>
</feature>
<reference evidence="2 3" key="1">
    <citation type="submission" date="2020-08" db="EMBL/GenBank/DDBJ databases">
        <title>Genomic Encyclopedia of Type Strains, Phase IV (KMG-IV): sequencing the most valuable type-strain genomes for metagenomic binning, comparative biology and taxonomic classification.</title>
        <authorList>
            <person name="Goeker M."/>
        </authorList>
    </citation>
    <scope>NUCLEOTIDE SEQUENCE [LARGE SCALE GENOMIC DNA]</scope>
    <source>
        <strain evidence="2 3">YC6723</strain>
    </source>
</reference>
<evidence type="ECO:0000313" key="2">
    <source>
        <dbReference type="EMBL" id="MBB4153442.1"/>
    </source>
</evidence>
<name>A0A840F9Z2_9SPHN</name>
<feature type="region of interest" description="Disordered" evidence="1">
    <location>
        <begin position="94"/>
        <end position="155"/>
    </location>
</feature>
<comment type="caution">
    <text evidence="2">The sequence shown here is derived from an EMBL/GenBank/DDBJ whole genome shotgun (WGS) entry which is preliminary data.</text>
</comment>
<accession>A0A840F9Z2</accession>
<dbReference type="Proteomes" id="UP000529795">
    <property type="component" value="Unassembled WGS sequence"/>
</dbReference>
<feature type="region of interest" description="Disordered" evidence="1">
    <location>
        <begin position="1"/>
        <end position="59"/>
    </location>
</feature>
<dbReference type="EMBL" id="JACIEV010000003">
    <property type="protein sequence ID" value="MBB4153442.1"/>
    <property type="molecule type" value="Genomic_DNA"/>
</dbReference>
<evidence type="ECO:0000313" key="3">
    <source>
        <dbReference type="Proteomes" id="UP000529795"/>
    </source>
</evidence>
<feature type="region of interest" description="Disordered" evidence="1">
    <location>
        <begin position="181"/>
        <end position="226"/>
    </location>
</feature>
<dbReference type="AlphaFoldDB" id="A0A840F9Z2"/>
<sequence>MMLSWDKLSIRSPSGAAAASPVLSSDARERRPATTRNHRPPSSWSRKRRSAARDTPMWRDDAALAAFSGDPAGRRRAGACAPVLIPPHAAVRYPAPRVENPARHPRPQRSLPRRNDADGCPPRAGGVQRQAAAAAPGTQARKHLPAPSSLPGRRRRPLAVLNHPLFCRVSAKSLTWLGFRPRAGDRCHHRPRRDSGARHGVGPARSGPLRRHRAGASADGTKRERSSCAIAAAMPFPLRLPLAKAARDHSAWRARAAPAASPRAPGVNRQGPHAS</sequence>
<proteinExistence type="predicted"/>
<organism evidence="2 3">
    <name type="scientific">Sphingomonas jinjuensis</name>
    <dbReference type="NCBI Taxonomy" id="535907"/>
    <lineage>
        <taxon>Bacteria</taxon>
        <taxon>Pseudomonadati</taxon>
        <taxon>Pseudomonadota</taxon>
        <taxon>Alphaproteobacteria</taxon>
        <taxon>Sphingomonadales</taxon>
        <taxon>Sphingomonadaceae</taxon>
        <taxon>Sphingomonas</taxon>
    </lineage>
</organism>
<feature type="compositionally biased region" description="Low complexity" evidence="1">
    <location>
        <begin position="123"/>
        <end position="151"/>
    </location>
</feature>
<gene>
    <name evidence="2" type="ORF">GGQ80_001344</name>
</gene>